<evidence type="ECO:0000313" key="3">
    <source>
        <dbReference type="EMBL" id="UZP74382.1"/>
    </source>
</evidence>
<dbReference type="InterPro" id="IPR046825">
    <property type="entry name" value="PDH_C"/>
</dbReference>
<dbReference type="Gene3D" id="3.40.50.720">
    <property type="entry name" value="NAD(P)-binding Rossmann-like Domain"/>
    <property type="match status" value="1"/>
</dbReference>
<dbReference type="RefSeq" id="WP_279240828.1">
    <property type="nucleotide sequence ID" value="NZ_CP036501.1"/>
</dbReference>
<dbReference type="Proteomes" id="UP001317963">
    <property type="component" value="Chromosome"/>
</dbReference>
<feature type="domain" description="Prephenate/arogenate dehydrogenase" evidence="2">
    <location>
        <begin position="7"/>
        <end position="292"/>
    </location>
</feature>
<dbReference type="InterPro" id="IPR046826">
    <property type="entry name" value="PDH_N"/>
</dbReference>
<dbReference type="InterPro" id="IPR003099">
    <property type="entry name" value="Prephen_DH"/>
</dbReference>
<dbReference type="PANTHER" id="PTHR21363">
    <property type="entry name" value="PREPHENATE DEHYDROGENASE"/>
    <property type="match status" value="1"/>
</dbReference>
<dbReference type="SUPFAM" id="SSF51735">
    <property type="entry name" value="NAD(P)-binding Rossmann-fold domains"/>
    <property type="match status" value="1"/>
</dbReference>
<reference evidence="3 4" key="1">
    <citation type="submission" date="2019-02" db="EMBL/GenBank/DDBJ databases">
        <title>Halieaceae_genomes.</title>
        <authorList>
            <person name="Li S.-H."/>
        </authorList>
    </citation>
    <scope>NUCLEOTIDE SEQUENCE [LARGE SCALE GENOMIC DNA]</scope>
    <source>
        <strain evidence="3 4">JH123</strain>
    </source>
</reference>
<dbReference type="Gene3D" id="1.10.3660.10">
    <property type="entry name" value="6-phosphogluconate dehydrogenase C-terminal like domain"/>
    <property type="match status" value="1"/>
</dbReference>
<dbReference type="InterPro" id="IPR036291">
    <property type="entry name" value="NAD(P)-bd_dom_sf"/>
</dbReference>
<evidence type="ECO:0000313" key="4">
    <source>
        <dbReference type="Proteomes" id="UP001317963"/>
    </source>
</evidence>
<dbReference type="Pfam" id="PF20463">
    <property type="entry name" value="PDH_C"/>
    <property type="match status" value="1"/>
</dbReference>
<dbReference type="PROSITE" id="PS51176">
    <property type="entry name" value="PDH_ADH"/>
    <property type="match status" value="1"/>
</dbReference>
<proteinExistence type="predicted"/>
<protein>
    <submittedName>
        <fullName evidence="3">Prephenate dehydrogenase/arogenate dehydrogenase family protein</fullName>
    </submittedName>
</protein>
<sequence>MTAFHARTVALVGLGLISGSLARALKSSQWDGRLIAWGPREPSLKRGLELGVIDDYSLMLSDIVEQADVIVVGAPPIATAEVLSELTALVVDATRKPVITDLASIKGYVVDALSVDYPDFVPGHPIAGSEHSGVENADAALFNGREIILTPLPGTNPTAIETVSAMWALTGGYIRHMSVTAHDAMLAASSHMPHLVSYALTGALERDESDPMVHGGGALRDMTRIAASDPLMWTDIAITNRDALLHSIDQFETEMQLLRTMVDAQDAEALQSYFARCRTHRREHDSILNPLLQSTTEETS</sequence>
<dbReference type="InterPro" id="IPR008927">
    <property type="entry name" value="6-PGluconate_DH-like_C_sf"/>
</dbReference>
<organism evidence="3 4">
    <name type="scientific">Candidatus Paraluminiphilus aquimaris</name>
    <dbReference type="NCBI Taxonomy" id="2518994"/>
    <lineage>
        <taxon>Bacteria</taxon>
        <taxon>Pseudomonadati</taxon>
        <taxon>Pseudomonadota</taxon>
        <taxon>Gammaproteobacteria</taxon>
        <taxon>Cellvibrionales</taxon>
        <taxon>Halieaceae</taxon>
        <taxon>Candidatus Paraluminiphilus</taxon>
    </lineage>
</organism>
<gene>
    <name evidence="3" type="ORF">E0F26_06350</name>
</gene>
<accession>A0ABY6Q550</accession>
<dbReference type="EMBL" id="CP036501">
    <property type="protein sequence ID" value="UZP74382.1"/>
    <property type="molecule type" value="Genomic_DNA"/>
</dbReference>
<dbReference type="SUPFAM" id="SSF48179">
    <property type="entry name" value="6-phosphogluconate dehydrogenase C-terminal domain-like"/>
    <property type="match status" value="1"/>
</dbReference>
<evidence type="ECO:0000256" key="1">
    <source>
        <dbReference type="ARBA" id="ARBA00023002"/>
    </source>
</evidence>
<dbReference type="PANTHER" id="PTHR21363:SF0">
    <property type="entry name" value="PREPHENATE DEHYDROGENASE [NADP(+)]"/>
    <property type="match status" value="1"/>
</dbReference>
<name>A0ABY6Q550_9GAMM</name>
<keyword evidence="4" id="KW-1185">Reference proteome</keyword>
<dbReference type="InterPro" id="IPR050812">
    <property type="entry name" value="Preph/Arog_dehydrog"/>
</dbReference>
<dbReference type="Pfam" id="PF02153">
    <property type="entry name" value="PDH_N"/>
    <property type="match status" value="1"/>
</dbReference>
<keyword evidence="1" id="KW-0560">Oxidoreductase</keyword>
<evidence type="ECO:0000259" key="2">
    <source>
        <dbReference type="PROSITE" id="PS51176"/>
    </source>
</evidence>